<organism evidence="1 2">
    <name type="scientific">Stackebrandtia nassauensis (strain DSM 44728 / CIP 108903 / NRRL B-16338 / NBRC 102104 / LLR-40K-21)</name>
    <dbReference type="NCBI Taxonomy" id="446470"/>
    <lineage>
        <taxon>Bacteria</taxon>
        <taxon>Bacillati</taxon>
        <taxon>Actinomycetota</taxon>
        <taxon>Actinomycetes</taxon>
        <taxon>Glycomycetales</taxon>
        <taxon>Glycomycetaceae</taxon>
        <taxon>Stackebrandtia</taxon>
    </lineage>
</organism>
<gene>
    <name evidence="1" type="ordered locus">Snas_4033</name>
</gene>
<name>D3Q0T5_STANL</name>
<dbReference type="Gene3D" id="3.90.1140.10">
    <property type="entry name" value="Cyclic phosphodiesterase"/>
    <property type="match status" value="1"/>
</dbReference>
<dbReference type="KEGG" id="sna:Snas_4033"/>
<evidence type="ECO:0008006" key="3">
    <source>
        <dbReference type="Google" id="ProtNLM"/>
    </source>
</evidence>
<dbReference type="EMBL" id="CP001778">
    <property type="protein sequence ID" value="ADD43685.1"/>
    <property type="molecule type" value="Genomic_DNA"/>
</dbReference>
<reference evidence="1 2" key="1">
    <citation type="journal article" date="2009" name="Stand. Genomic Sci.">
        <title>Complete genome sequence of Stackebrandtia nassauensis type strain (LLR-40K-21).</title>
        <authorList>
            <person name="Munk C."/>
            <person name="Lapidus A."/>
            <person name="Copeland A."/>
            <person name="Jando M."/>
            <person name="Mayilraj S."/>
            <person name="Glavina Del Rio T."/>
            <person name="Nolan M."/>
            <person name="Chen F."/>
            <person name="Lucas S."/>
            <person name="Tice H."/>
            <person name="Cheng J.F."/>
            <person name="Han C."/>
            <person name="Detter J.C."/>
            <person name="Bruce D."/>
            <person name="Goodwin L."/>
            <person name="Chain P."/>
            <person name="Pitluck S."/>
            <person name="Goker M."/>
            <person name="Ovchinikova G."/>
            <person name="Pati A."/>
            <person name="Ivanova N."/>
            <person name="Mavromatis K."/>
            <person name="Chen A."/>
            <person name="Palaniappan K."/>
            <person name="Land M."/>
            <person name="Hauser L."/>
            <person name="Chang Y.J."/>
            <person name="Jeffries C.D."/>
            <person name="Bristow J."/>
            <person name="Eisen J.A."/>
            <person name="Markowitz V."/>
            <person name="Hugenholtz P."/>
            <person name="Kyrpides N.C."/>
            <person name="Klenk H.P."/>
        </authorList>
    </citation>
    <scope>NUCLEOTIDE SEQUENCE [LARGE SCALE GENOMIC DNA]</scope>
    <source>
        <strain evidence="2">DSM 44728 / CIP 108903 / NRRL B-16338 / NBRC 102104 / LLR-40K-21</strain>
    </source>
</reference>
<dbReference type="eggNOG" id="COG1514">
    <property type="taxonomic scope" value="Bacteria"/>
</dbReference>
<dbReference type="STRING" id="446470.Snas_4033"/>
<keyword evidence="2" id="KW-1185">Reference proteome</keyword>
<dbReference type="AlphaFoldDB" id="D3Q0T5"/>
<dbReference type="Proteomes" id="UP000000844">
    <property type="component" value="Chromosome"/>
</dbReference>
<dbReference type="InterPro" id="IPR009097">
    <property type="entry name" value="Cyclic_Pdiesterase"/>
</dbReference>
<protein>
    <recommendedName>
        <fullName evidence="3">2'-5' RNA ligase family protein</fullName>
    </recommendedName>
</protein>
<accession>D3Q0T5</accession>
<dbReference type="SUPFAM" id="SSF55144">
    <property type="entry name" value="LigT-like"/>
    <property type="match status" value="1"/>
</dbReference>
<evidence type="ECO:0000313" key="2">
    <source>
        <dbReference type="Proteomes" id="UP000000844"/>
    </source>
</evidence>
<dbReference type="OrthoDB" id="2082235at2"/>
<dbReference type="RefSeq" id="WP_013019256.1">
    <property type="nucleotide sequence ID" value="NC_013947.1"/>
</dbReference>
<evidence type="ECO:0000313" key="1">
    <source>
        <dbReference type="EMBL" id="ADD43685.1"/>
    </source>
</evidence>
<dbReference type="Pfam" id="PF13563">
    <property type="entry name" value="2_5_RNA_ligase2"/>
    <property type="match status" value="1"/>
</dbReference>
<dbReference type="HOGENOM" id="CLU_111966_0_0_11"/>
<sequence>MSQRSRFTAGLSALVIGVPEAEPVVGPARARHDPSVAYGVGPHVSVMYPFLPASNVNPDVRGTLATMFGESTAFEATFAACGRFPGLVYLAAEPVDRFDALTGAVISRWPDLVPYQGKYGKPTPHLSVAFTEDPAVGEAVRAELEPGLPLRVRVSTVDLVVFDGSRWNPSDSFPLAD</sequence>
<proteinExistence type="predicted"/>